<keyword evidence="1" id="KW-1133">Transmembrane helix</keyword>
<gene>
    <name evidence="2" type="ORF">Pmar_PMAR000166</name>
</gene>
<evidence type="ECO:0000256" key="1">
    <source>
        <dbReference type="SAM" id="Phobius"/>
    </source>
</evidence>
<organism evidence="3">
    <name type="scientific">Perkinsus marinus (strain ATCC 50983 / TXsc)</name>
    <dbReference type="NCBI Taxonomy" id="423536"/>
    <lineage>
        <taxon>Eukaryota</taxon>
        <taxon>Sar</taxon>
        <taxon>Alveolata</taxon>
        <taxon>Perkinsozoa</taxon>
        <taxon>Perkinsea</taxon>
        <taxon>Perkinsida</taxon>
        <taxon>Perkinsidae</taxon>
        <taxon>Perkinsus</taxon>
    </lineage>
</organism>
<dbReference type="RefSeq" id="XP_002778300.1">
    <property type="nucleotide sequence ID" value="XM_002778254.1"/>
</dbReference>
<dbReference type="GeneID" id="9038466"/>
<dbReference type="AlphaFoldDB" id="C5KZJ8"/>
<protein>
    <submittedName>
        <fullName evidence="2">Uncharacterized protein</fullName>
    </submittedName>
</protein>
<accession>C5KZJ8</accession>
<dbReference type="Proteomes" id="UP000007800">
    <property type="component" value="Unassembled WGS sequence"/>
</dbReference>
<dbReference type="InParanoid" id="C5KZJ8"/>
<reference evidence="2 3" key="1">
    <citation type="submission" date="2008-07" db="EMBL/GenBank/DDBJ databases">
        <authorList>
            <person name="El-Sayed N."/>
            <person name="Caler E."/>
            <person name="Inman J."/>
            <person name="Amedeo P."/>
            <person name="Hass B."/>
            <person name="Wortman J."/>
        </authorList>
    </citation>
    <scope>NUCLEOTIDE SEQUENCE [LARGE SCALE GENOMIC DNA]</scope>
    <source>
        <strain evidence="3">ATCC 50983 / TXsc</strain>
    </source>
</reference>
<proteinExistence type="predicted"/>
<keyword evidence="1" id="KW-0812">Transmembrane</keyword>
<evidence type="ECO:0000313" key="3">
    <source>
        <dbReference type="Proteomes" id="UP000007800"/>
    </source>
</evidence>
<keyword evidence="3" id="KW-1185">Reference proteome</keyword>
<name>C5KZJ8_PERM5</name>
<dbReference type="OrthoDB" id="10251079at2759"/>
<feature type="transmembrane region" description="Helical" evidence="1">
    <location>
        <begin position="38"/>
        <end position="60"/>
    </location>
</feature>
<keyword evidence="1" id="KW-0472">Membrane</keyword>
<evidence type="ECO:0000313" key="2">
    <source>
        <dbReference type="EMBL" id="EER10095.1"/>
    </source>
</evidence>
<dbReference type="EMBL" id="GG677874">
    <property type="protein sequence ID" value="EER10095.1"/>
    <property type="molecule type" value="Genomic_DNA"/>
</dbReference>
<sequence length="79" mass="8894">MLFSLCFAQEAVLVLMYLYHFATMPTAAAPVWMQQAVFYAAVAFFPIALLKQVINVIQLFDAGHEIVKIDEANRGEKVE</sequence>